<evidence type="ECO:0000313" key="2">
    <source>
        <dbReference type="Proteomes" id="UP001198182"/>
    </source>
</evidence>
<dbReference type="EMBL" id="JAJEQR010000004">
    <property type="protein sequence ID" value="MCC2229771.1"/>
    <property type="molecule type" value="Genomic_DNA"/>
</dbReference>
<evidence type="ECO:0000313" key="1">
    <source>
        <dbReference type="EMBL" id="MCC2229771.1"/>
    </source>
</evidence>
<organism evidence="1 2">
    <name type="scientific">Hominifimenecus microfluidus</name>
    <dbReference type="NCBI Taxonomy" id="2885348"/>
    <lineage>
        <taxon>Bacteria</taxon>
        <taxon>Bacillati</taxon>
        <taxon>Bacillota</taxon>
        <taxon>Clostridia</taxon>
        <taxon>Lachnospirales</taxon>
        <taxon>Lachnospiraceae</taxon>
        <taxon>Hominifimenecus</taxon>
    </lineage>
</organism>
<dbReference type="RefSeq" id="WP_308452558.1">
    <property type="nucleotide sequence ID" value="NZ_JAJEQR010000004.1"/>
</dbReference>
<gene>
    <name evidence="1" type="ORF">LKD81_01975</name>
</gene>
<dbReference type="AlphaFoldDB" id="A0AAE3E966"/>
<dbReference type="Proteomes" id="UP001198182">
    <property type="component" value="Unassembled WGS sequence"/>
</dbReference>
<keyword evidence="2" id="KW-1185">Reference proteome</keyword>
<accession>A0AAE3E966</accession>
<sequence>MAINSTGIDACAPEDCSSCTADCSSRVDLKANVIELTTDEGEVIRCQVLLNYEMEGRRYLAVMPLADNPDEDIYLFRVAEGETGLENIEDEEEHSRAAHAFGIAMEKAQKERLQS</sequence>
<dbReference type="InterPro" id="IPR009711">
    <property type="entry name" value="UPF0473"/>
</dbReference>
<reference evidence="1" key="1">
    <citation type="submission" date="2021-10" db="EMBL/GenBank/DDBJ databases">
        <title>Anaerobic single-cell dispensing facilitates the cultivation of human gut bacteria.</title>
        <authorList>
            <person name="Afrizal A."/>
        </authorList>
    </citation>
    <scope>NUCLEOTIDE SEQUENCE</scope>
    <source>
        <strain evidence="1">CLA-AA-H215</strain>
    </source>
</reference>
<dbReference type="Pfam" id="PF06949">
    <property type="entry name" value="DUF1292"/>
    <property type="match status" value="1"/>
</dbReference>
<protein>
    <submittedName>
        <fullName evidence="1">DUF1292 domain-containing protein</fullName>
    </submittedName>
</protein>
<name>A0AAE3E966_9FIRM</name>
<comment type="caution">
    <text evidence="1">The sequence shown here is derived from an EMBL/GenBank/DDBJ whole genome shotgun (WGS) entry which is preliminary data.</text>
</comment>
<proteinExistence type="predicted"/>